<feature type="region of interest" description="Disordered" evidence="1">
    <location>
        <begin position="137"/>
        <end position="180"/>
    </location>
</feature>
<sequence>MMKPSSHKYLSYSPLEERFKNYYGENESTNDEEANTFDIGEHDVLCGRGGLTNSHIGNKHYRQIVADHQTEYLNARKRDKIIIAKRIVSIVQENGGRFLKRSDDGESWVPVSDKKAQEKTSQALREGLDVRNNRIRENKQIRRDSGSAKPASVATGKVSGGGSVTSEHTMPSLSEEAPIPPPVFMPYERQISQSDIHDACEI</sequence>
<reference evidence="3" key="1">
    <citation type="submission" date="2021-01" db="EMBL/GenBank/DDBJ databases">
        <authorList>
            <person name="Corre E."/>
            <person name="Pelletier E."/>
            <person name="Niang G."/>
            <person name="Scheremetjew M."/>
            <person name="Finn R."/>
            <person name="Kale V."/>
            <person name="Holt S."/>
            <person name="Cochrane G."/>
            <person name="Meng A."/>
            <person name="Brown T."/>
            <person name="Cohen L."/>
        </authorList>
    </citation>
    <scope>NUCLEOTIDE SEQUENCE</scope>
    <source>
        <strain evidence="3">CCMP127</strain>
    </source>
</reference>
<feature type="compositionally biased region" description="Basic and acidic residues" evidence="1">
    <location>
        <begin position="137"/>
        <end position="146"/>
    </location>
</feature>
<protein>
    <recommendedName>
        <fullName evidence="2">DUF6824 domain-containing protein</fullName>
    </recommendedName>
</protein>
<feature type="domain" description="DUF6824" evidence="2">
    <location>
        <begin position="43"/>
        <end position="126"/>
    </location>
</feature>
<proteinExistence type="predicted"/>
<name>A0A7S3P9T8_9STRA</name>
<evidence type="ECO:0000259" key="2">
    <source>
        <dbReference type="Pfam" id="PF20710"/>
    </source>
</evidence>
<evidence type="ECO:0000256" key="1">
    <source>
        <dbReference type="SAM" id="MobiDB-lite"/>
    </source>
</evidence>
<organism evidence="3">
    <name type="scientific">Amphora coffeiformis</name>
    <dbReference type="NCBI Taxonomy" id="265554"/>
    <lineage>
        <taxon>Eukaryota</taxon>
        <taxon>Sar</taxon>
        <taxon>Stramenopiles</taxon>
        <taxon>Ochrophyta</taxon>
        <taxon>Bacillariophyta</taxon>
        <taxon>Bacillariophyceae</taxon>
        <taxon>Bacillariophycidae</taxon>
        <taxon>Thalassiophysales</taxon>
        <taxon>Catenulaceae</taxon>
        <taxon>Amphora</taxon>
    </lineage>
</organism>
<dbReference type="InterPro" id="IPR049227">
    <property type="entry name" value="DUF6824"/>
</dbReference>
<accession>A0A7S3P9T8</accession>
<dbReference type="EMBL" id="HBIM01013755">
    <property type="protein sequence ID" value="CAE0413850.1"/>
    <property type="molecule type" value="Transcribed_RNA"/>
</dbReference>
<dbReference type="Pfam" id="PF20710">
    <property type="entry name" value="DUF6824"/>
    <property type="match status" value="1"/>
</dbReference>
<dbReference type="AlphaFoldDB" id="A0A7S3P9T8"/>
<gene>
    <name evidence="3" type="ORF">ACOF00016_LOCUS11093</name>
</gene>
<evidence type="ECO:0000313" key="3">
    <source>
        <dbReference type="EMBL" id="CAE0413850.1"/>
    </source>
</evidence>